<keyword evidence="3" id="KW-1185">Reference proteome</keyword>
<comment type="caution">
    <text evidence="2">The sequence shown here is derived from an EMBL/GenBank/DDBJ whole genome shotgun (WGS) entry which is preliminary data.</text>
</comment>
<feature type="non-terminal residue" evidence="2">
    <location>
        <position position="200"/>
    </location>
</feature>
<evidence type="ECO:0000256" key="1">
    <source>
        <dbReference type="SAM" id="MobiDB-lite"/>
    </source>
</evidence>
<gene>
    <name evidence="2" type="ORF">HaLaN_11285</name>
</gene>
<sequence length="200" mass="22317">MAPHQRQLQSTEVLYDVEERIELWGLQIPHNSVRPPLEESTEGAAAAEDGQAAKDSGSVITWTSVDRLNMSIGLLYALCNHALDSGIKCGFCVPRPQLLKRWLQAGVKMRQIPTDTLKLIYPPSAHDYEYYKASTVAYFMITEVREALEKVLGMLSEVTHIRTSLVHGQHDFQLAVCPISPSPAPPSPPSLKQRQIREAE</sequence>
<proteinExistence type="predicted"/>
<protein>
    <submittedName>
        <fullName evidence="2">Kinesin-like protein</fullName>
    </submittedName>
</protein>
<organism evidence="2 3">
    <name type="scientific">Haematococcus lacustris</name>
    <name type="common">Green alga</name>
    <name type="synonym">Haematococcus pluvialis</name>
    <dbReference type="NCBI Taxonomy" id="44745"/>
    <lineage>
        <taxon>Eukaryota</taxon>
        <taxon>Viridiplantae</taxon>
        <taxon>Chlorophyta</taxon>
        <taxon>core chlorophytes</taxon>
        <taxon>Chlorophyceae</taxon>
        <taxon>CS clade</taxon>
        <taxon>Chlamydomonadales</taxon>
        <taxon>Haematococcaceae</taxon>
        <taxon>Haematococcus</taxon>
    </lineage>
</organism>
<feature type="region of interest" description="Disordered" evidence="1">
    <location>
        <begin position="181"/>
        <end position="200"/>
    </location>
</feature>
<dbReference type="Proteomes" id="UP000485058">
    <property type="component" value="Unassembled WGS sequence"/>
</dbReference>
<accession>A0A699YXW2</accession>
<evidence type="ECO:0000313" key="2">
    <source>
        <dbReference type="EMBL" id="GFH15117.1"/>
    </source>
</evidence>
<dbReference type="EMBL" id="BLLF01000808">
    <property type="protein sequence ID" value="GFH15117.1"/>
    <property type="molecule type" value="Genomic_DNA"/>
</dbReference>
<name>A0A699YXW2_HAELA</name>
<evidence type="ECO:0000313" key="3">
    <source>
        <dbReference type="Proteomes" id="UP000485058"/>
    </source>
</evidence>
<reference evidence="2 3" key="1">
    <citation type="submission" date="2020-02" db="EMBL/GenBank/DDBJ databases">
        <title>Draft genome sequence of Haematococcus lacustris strain NIES-144.</title>
        <authorList>
            <person name="Morimoto D."/>
            <person name="Nakagawa S."/>
            <person name="Yoshida T."/>
            <person name="Sawayama S."/>
        </authorList>
    </citation>
    <scope>NUCLEOTIDE SEQUENCE [LARGE SCALE GENOMIC DNA]</scope>
    <source>
        <strain evidence="2 3">NIES-144</strain>
    </source>
</reference>
<dbReference type="AlphaFoldDB" id="A0A699YXW2"/>